<feature type="region of interest" description="Disordered" evidence="1">
    <location>
        <begin position="34"/>
        <end position="66"/>
    </location>
</feature>
<feature type="compositionally biased region" description="Low complexity" evidence="1">
    <location>
        <begin position="509"/>
        <end position="523"/>
    </location>
</feature>
<feature type="region of interest" description="Disordered" evidence="1">
    <location>
        <begin position="401"/>
        <end position="588"/>
    </location>
</feature>
<keyword evidence="3" id="KW-1185">Reference proteome</keyword>
<feature type="compositionally biased region" description="Basic residues" evidence="1">
    <location>
        <begin position="451"/>
        <end position="462"/>
    </location>
</feature>
<name>A0AAD5WSC4_9PEZI</name>
<gene>
    <name evidence="2" type="ORF">MKZ38_003538</name>
</gene>
<organism evidence="2 3">
    <name type="scientific">Zalerion maritima</name>
    <dbReference type="NCBI Taxonomy" id="339359"/>
    <lineage>
        <taxon>Eukaryota</taxon>
        <taxon>Fungi</taxon>
        <taxon>Dikarya</taxon>
        <taxon>Ascomycota</taxon>
        <taxon>Pezizomycotina</taxon>
        <taxon>Sordariomycetes</taxon>
        <taxon>Lulworthiomycetidae</taxon>
        <taxon>Lulworthiales</taxon>
        <taxon>Lulworthiaceae</taxon>
        <taxon>Zalerion</taxon>
    </lineage>
</organism>
<sequence length="588" mass="67638">MPPFIDRVHLYQAVSSQAVPVLEAMAANDNLRSLRRFERDDPPPYVSSTESEELDDADLIPPPQGRPMPEELKAIMERPIDEKEIDSIPSFLHSVVRPDDFYHTEAMSEKHRLDGRRGPRPKMFTGLDGARRQGVIVRHNIKRRWGKLGVWNPKWGFAGRKIQPNDNFRRWTWWWQPDGAADNWERAYQDARELIARALRLRLRQNLPRGEHVPIHPRSRLGQDTTVAQAEAFLISRPWFIFRIELAEEMARYDRLSVEDQTRYPYSARNQVIKWWKERGDWKDEYDRTSLVTSWKWRQESPSPEPEDLTPIDNMQNSPLDAAANMEFTPSEIDELETIELPRSEQPEGFWVIEEGDMWPSFPGQMIDNEARIRKREEERAGRLKKARAEGREAPVNPAIKFFKEKFPGPLFRRPQPVNEEVSTEKHKDEPLEPQEDASEPQRDAAYPPPQKKRPLHRRHPRNGVDRAQDQDQLPPLPRRSARIAGMKRPAEPLPSQTAPNKRPRGRAPKPAAPVAAPTTQPPLRETRNTKSRLVPARPPPKGKTETRPRHGPGRSRKENGPSMRSAAGKKKPAGIPAPAGTRSGKAA</sequence>
<comment type="caution">
    <text evidence="2">The sequence shown here is derived from an EMBL/GenBank/DDBJ whole genome shotgun (WGS) entry which is preliminary data.</text>
</comment>
<evidence type="ECO:0000313" key="2">
    <source>
        <dbReference type="EMBL" id="KAJ2898969.1"/>
    </source>
</evidence>
<evidence type="ECO:0000313" key="3">
    <source>
        <dbReference type="Proteomes" id="UP001201980"/>
    </source>
</evidence>
<reference evidence="2" key="1">
    <citation type="submission" date="2022-07" db="EMBL/GenBank/DDBJ databases">
        <title>Draft genome sequence of Zalerion maritima ATCC 34329, a (micro)plastics degrading marine fungus.</title>
        <authorList>
            <person name="Paco A."/>
            <person name="Goncalves M.F.M."/>
            <person name="Rocha-Santos T.A.P."/>
            <person name="Alves A."/>
        </authorList>
    </citation>
    <scope>NUCLEOTIDE SEQUENCE</scope>
    <source>
        <strain evidence="2">ATCC 34329</strain>
    </source>
</reference>
<dbReference type="AlphaFoldDB" id="A0AAD5WSC4"/>
<dbReference type="Proteomes" id="UP001201980">
    <property type="component" value="Unassembled WGS sequence"/>
</dbReference>
<dbReference type="EMBL" id="JAKWBI020000211">
    <property type="protein sequence ID" value="KAJ2898969.1"/>
    <property type="molecule type" value="Genomic_DNA"/>
</dbReference>
<evidence type="ECO:0000256" key="1">
    <source>
        <dbReference type="SAM" id="MobiDB-lite"/>
    </source>
</evidence>
<accession>A0AAD5WSC4</accession>
<protein>
    <submittedName>
        <fullName evidence="2">Uncharacterized protein</fullName>
    </submittedName>
</protein>
<proteinExistence type="predicted"/>